<dbReference type="GeneID" id="26796657"/>
<organism evidence="2 3">
    <name type="scientific">Pseudoalteromonas phage H101</name>
    <dbReference type="NCBI Taxonomy" id="1654919"/>
    <lineage>
        <taxon>Viruses</taxon>
        <taxon>Duplodnaviria</taxon>
        <taxon>Heunggongvirae</taxon>
        <taxon>Uroviricota</taxon>
        <taxon>Caudoviricetes</taxon>
        <taxon>Shandongvirus</taxon>
        <taxon>Shandongvirus H101</taxon>
    </lineage>
</organism>
<feature type="domain" description="HNH nuclease" evidence="1">
    <location>
        <begin position="134"/>
        <end position="177"/>
    </location>
</feature>
<accession>A0A0H4IRY9</accession>
<evidence type="ECO:0000313" key="3">
    <source>
        <dbReference type="Proteomes" id="UP000202763"/>
    </source>
</evidence>
<keyword evidence="2" id="KW-0255">Endonuclease</keyword>
<dbReference type="RefSeq" id="YP_009225596.1">
    <property type="nucleotide sequence ID" value="NC_029094.1"/>
</dbReference>
<dbReference type="Pfam" id="PF13392">
    <property type="entry name" value="HNH_3"/>
    <property type="match status" value="1"/>
</dbReference>
<keyword evidence="2" id="KW-0540">Nuclease</keyword>
<evidence type="ECO:0000313" key="2">
    <source>
        <dbReference type="EMBL" id="AKO61063.1"/>
    </source>
</evidence>
<sequence length="247" mass="28609">MEIIERKEALEAGLIRYFTGALCIKGHVDERETNSGQCLSCKRERTRAWRKRPDKDKYNETYNKGKPLPSVEYLKSILKYEPETGCLFWKPREESAFDSKRSYSYFKTRYEGVLAGHLAGNGYTDLRIDKRLMKAHRVIWKMVYGEDPPYGIDHINGDRSDNRINNLRLATPQENARNTIKWAESGYKGVIHKGNCYSASWTINDSGCKESGFGSAVEAAKFYDKMVYKEFGEFAKLNFPEDYEEEL</sequence>
<dbReference type="KEGG" id="vg:26796657"/>
<evidence type="ECO:0000259" key="1">
    <source>
        <dbReference type="Pfam" id="PF13392"/>
    </source>
</evidence>
<reference evidence="2 3" key="1">
    <citation type="submission" date="2015-05" db="EMBL/GenBank/DDBJ databases">
        <authorList>
            <person name="Wang D.B."/>
            <person name="Wang M."/>
        </authorList>
    </citation>
    <scope>NUCLEOTIDE SEQUENCE [LARGE SCALE GENOMIC DNA]</scope>
</reference>
<dbReference type="SUPFAM" id="SSF54060">
    <property type="entry name" value="His-Me finger endonucleases"/>
    <property type="match status" value="1"/>
</dbReference>
<dbReference type="GO" id="GO:0004519">
    <property type="term" value="F:endonuclease activity"/>
    <property type="evidence" value="ECO:0007669"/>
    <property type="project" value="UniProtKB-KW"/>
</dbReference>
<dbReference type="OrthoDB" id="21336at10239"/>
<dbReference type="InterPro" id="IPR036955">
    <property type="entry name" value="AP2/ERF_dom_sf"/>
</dbReference>
<name>A0A0H4IRY9_9CAUD</name>
<keyword evidence="2" id="KW-0378">Hydrolase</keyword>
<dbReference type="EMBL" id="KR534323">
    <property type="protein sequence ID" value="AKO61063.1"/>
    <property type="molecule type" value="Genomic_DNA"/>
</dbReference>
<keyword evidence="3" id="KW-1185">Reference proteome</keyword>
<dbReference type="Gene3D" id="3.90.75.20">
    <property type="match status" value="1"/>
</dbReference>
<dbReference type="Gene3D" id="3.30.730.10">
    <property type="entry name" value="AP2/ERF domain"/>
    <property type="match status" value="1"/>
</dbReference>
<dbReference type="InterPro" id="IPR003615">
    <property type="entry name" value="HNH_nuc"/>
</dbReference>
<protein>
    <submittedName>
        <fullName evidence="2">Homing endonuclease</fullName>
    </submittedName>
</protein>
<proteinExistence type="predicted"/>
<dbReference type="GO" id="GO:0003700">
    <property type="term" value="F:DNA-binding transcription factor activity"/>
    <property type="evidence" value="ECO:0007669"/>
    <property type="project" value="InterPro"/>
</dbReference>
<dbReference type="InterPro" id="IPR044925">
    <property type="entry name" value="His-Me_finger_sf"/>
</dbReference>
<dbReference type="Proteomes" id="UP000202763">
    <property type="component" value="Segment"/>
</dbReference>